<evidence type="ECO:0000313" key="15">
    <source>
        <dbReference type="Proteomes" id="UP000006048"/>
    </source>
</evidence>
<dbReference type="Proteomes" id="UP000006048">
    <property type="component" value="Chromosome"/>
</dbReference>
<protein>
    <recommendedName>
        <fullName evidence="5 11">Adenylosuccinate lyase</fullName>
        <shortName evidence="12">ASL</shortName>
        <ecNumber evidence="4 11">4.3.2.2</ecNumber>
    </recommendedName>
    <alternativeName>
        <fullName evidence="9 12">Adenylosuccinase</fullName>
    </alternativeName>
</protein>
<dbReference type="GO" id="GO:0070626">
    <property type="term" value="F:(S)-2-(5-amino-1-(5-phospho-D-ribosyl)imidazole-4-carboxamido) succinate lyase (fumarate-forming) activity"/>
    <property type="evidence" value="ECO:0007669"/>
    <property type="project" value="TreeGrafter"/>
</dbReference>
<dbReference type="FunFam" id="1.20.200.10:FF:000008">
    <property type="entry name" value="Adenylosuccinate lyase"/>
    <property type="match status" value="1"/>
</dbReference>
<dbReference type="InterPro" id="IPR004769">
    <property type="entry name" value="Pur_lyase"/>
</dbReference>
<dbReference type="GO" id="GO:0006189">
    <property type="term" value="P:'de novo' IMP biosynthetic process"/>
    <property type="evidence" value="ECO:0007669"/>
    <property type="project" value="UniProtKB-UniPathway"/>
</dbReference>
<evidence type="ECO:0000256" key="1">
    <source>
        <dbReference type="ARBA" id="ARBA00004706"/>
    </source>
</evidence>
<evidence type="ECO:0000256" key="10">
    <source>
        <dbReference type="ARBA" id="ARBA00049115"/>
    </source>
</evidence>
<reference evidence="14 15" key="1">
    <citation type="submission" date="2012-06" db="EMBL/GenBank/DDBJ databases">
        <title>The complete chromosome of genome of Turneriella parva DSM 21527.</title>
        <authorList>
            <consortium name="US DOE Joint Genome Institute (JGI-PGF)"/>
            <person name="Lucas S."/>
            <person name="Han J."/>
            <person name="Lapidus A."/>
            <person name="Bruce D."/>
            <person name="Goodwin L."/>
            <person name="Pitluck S."/>
            <person name="Peters L."/>
            <person name="Kyrpides N."/>
            <person name="Mavromatis K."/>
            <person name="Ivanova N."/>
            <person name="Mikhailova N."/>
            <person name="Chertkov O."/>
            <person name="Detter J.C."/>
            <person name="Tapia R."/>
            <person name="Han C."/>
            <person name="Land M."/>
            <person name="Hauser L."/>
            <person name="Markowitz V."/>
            <person name="Cheng J.-F."/>
            <person name="Hugenholtz P."/>
            <person name="Woyke T."/>
            <person name="Wu D."/>
            <person name="Gronow S."/>
            <person name="Wellnitz S."/>
            <person name="Brambilla E."/>
            <person name="Klenk H.-P."/>
            <person name="Eisen J.A."/>
        </authorList>
    </citation>
    <scope>NUCLEOTIDE SEQUENCE [LARGE SCALE GENOMIC DNA]</scope>
    <source>
        <strain evidence="15">ATCC BAA-1111 / DSM 21527 / NCTC 11395 / H</strain>
    </source>
</reference>
<dbReference type="GO" id="GO:0005829">
    <property type="term" value="C:cytosol"/>
    <property type="evidence" value="ECO:0007669"/>
    <property type="project" value="TreeGrafter"/>
</dbReference>
<comment type="catalytic activity">
    <reaction evidence="10">
        <text>N(6)-(1,2-dicarboxyethyl)-AMP = fumarate + AMP</text>
        <dbReference type="Rhea" id="RHEA:16853"/>
        <dbReference type="ChEBI" id="CHEBI:29806"/>
        <dbReference type="ChEBI" id="CHEBI:57567"/>
        <dbReference type="ChEBI" id="CHEBI:456215"/>
        <dbReference type="EC" id="4.3.2.2"/>
    </reaction>
    <physiologicalReaction direction="left-to-right" evidence="10">
        <dbReference type="Rhea" id="RHEA:16854"/>
    </physiologicalReaction>
</comment>
<evidence type="ECO:0000256" key="5">
    <source>
        <dbReference type="ARBA" id="ARBA00017058"/>
    </source>
</evidence>
<dbReference type="HOGENOM" id="CLU_030949_0_1_12"/>
<dbReference type="InterPro" id="IPR022761">
    <property type="entry name" value="Fumarate_lyase_N"/>
</dbReference>
<keyword evidence="7 12" id="KW-0456">Lyase</keyword>
<evidence type="ECO:0000256" key="4">
    <source>
        <dbReference type="ARBA" id="ARBA00012339"/>
    </source>
</evidence>
<dbReference type="PANTHER" id="PTHR43172:SF1">
    <property type="entry name" value="ADENYLOSUCCINATE LYASE"/>
    <property type="match status" value="1"/>
</dbReference>
<evidence type="ECO:0000256" key="8">
    <source>
        <dbReference type="ARBA" id="ARBA00024477"/>
    </source>
</evidence>
<comment type="catalytic activity">
    <reaction evidence="8">
        <text>(2S)-2-[5-amino-1-(5-phospho-beta-D-ribosyl)imidazole-4-carboxamido]succinate = 5-amino-1-(5-phospho-beta-D-ribosyl)imidazole-4-carboxamide + fumarate</text>
        <dbReference type="Rhea" id="RHEA:23920"/>
        <dbReference type="ChEBI" id="CHEBI:29806"/>
        <dbReference type="ChEBI" id="CHEBI:58443"/>
        <dbReference type="ChEBI" id="CHEBI:58475"/>
        <dbReference type="EC" id="4.3.2.2"/>
    </reaction>
    <physiologicalReaction direction="left-to-right" evidence="8">
        <dbReference type="Rhea" id="RHEA:23921"/>
    </physiologicalReaction>
</comment>
<dbReference type="Gene3D" id="1.20.200.10">
    <property type="entry name" value="Fumarase/aspartase (Central domain)"/>
    <property type="match status" value="1"/>
</dbReference>
<evidence type="ECO:0000256" key="3">
    <source>
        <dbReference type="ARBA" id="ARBA00008273"/>
    </source>
</evidence>
<keyword evidence="15" id="KW-1185">Reference proteome</keyword>
<dbReference type="KEGG" id="tpx:Turpa_0658"/>
<dbReference type="PATRIC" id="fig|869212.3.peg.632"/>
<dbReference type="UniPathway" id="UPA00075">
    <property type="reaction ID" value="UER00336"/>
</dbReference>
<dbReference type="SMART" id="SM00998">
    <property type="entry name" value="ADSL_C"/>
    <property type="match status" value="1"/>
</dbReference>
<dbReference type="PRINTS" id="PR00149">
    <property type="entry name" value="FUMRATELYASE"/>
</dbReference>
<dbReference type="Pfam" id="PF10397">
    <property type="entry name" value="ADSL_C"/>
    <property type="match status" value="1"/>
</dbReference>
<evidence type="ECO:0000259" key="13">
    <source>
        <dbReference type="SMART" id="SM00998"/>
    </source>
</evidence>
<dbReference type="CDD" id="cd01360">
    <property type="entry name" value="Adenylsuccinate_lyase_1"/>
    <property type="match status" value="1"/>
</dbReference>
<dbReference type="InterPro" id="IPR008948">
    <property type="entry name" value="L-Aspartase-like"/>
</dbReference>
<dbReference type="PANTHER" id="PTHR43172">
    <property type="entry name" value="ADENYLOSUCCINATE LYASE"/>
    <property type="match status" value="1"/>
</dbReference>
<evidence type="ECO:0000313" key="14">
    <source>
        <dbReference type="EMBL" id="AFM11310.1"/>
    </source>
</evidence>
<comment type="pathway">
    <text evidence="1 12">Purine metabolism; IMP biosynthesis via de novo pathway; 5-amino-1-(5-phospho-D-ribosyl)imidazole-4-carboxamide from 5-amino-1-(5-phospho-D-ribosyl)imidazole-4-carboxylate: step 2/2.</text>
</comment>
<dbReference type="NCBIfam" id="TIGR00928">
    <property type="entry name" value="purB"/>
    <property type="match status" value="1"/>
</dbReference>
<dbReference type="Pfam" id="PF00206">
    <property type="entry name" value="Lyase_1"/>
    <property type="match status" value="1"/>
</dbReference>
<dbReference type="Gene3D" id="1.10.275.10">
    <property type="entry name" value="Fumarase/aspartase (N-terminal domain)"/>
    <property type="match status" value="1"/>
</dbReference>
<keyword evidence="6 12" id="KW-0658">Purine biosynthesis</keyword>
<sequence length="434" mass="48663">MIDRYSTPEIRRLWSLQRKFEVWRDIEIAACEYWHTKGNITDAELNDIRTKSTFTVERINEIEAEIHHDVIAFLTALAENIGPASRHVHFGLTSSDVGDTAQMLLIVEAGELIRKAMRGLLQSLYKISVDHKDLVVAGRTHGVHAEPTTLGLKFLGHYAELSRADARLAHAIEDCRYGKISGAVGTYSQMPPELEAYVLGKFGLKPETVSTQVIPRDRHAYFLQAIALTGQALYRLMQEIRLLQRTEGREVEEPFQKGQKGSSAMPHKRNPILAERICGLARVLSGYATTAEFNIPLWHERDISHSGAERVILPDATALIEYMLLRSKFVIENLQVHPKNIERVLDATHGLLFSSRALLTVTAQTAMSREDAYAIVQSAAMATWENPGSGNLRSRLEAHEALKAIPKAEWDNVFDARSFLAHVDTIFARVANPN</sequence>
<dbReference type="SUPFAM" id="SSF48557">
    <property type="entry name" value="L-aspartase-like"/>
    <property type="match status" value="1"/>
</dbReference>
<dbReference type="EC" id="4.3.2.2" evidence="4 11"/>
<proteinExistence type="inferred from homology"/>
<dbReference type="OrthoDB" id="9768878at2"/>
<evidence type="ECO:0000256" key="7">
    <source>
        <dbReference type="ARBA" id="ARBA00023239"/>
    </source>
</evidence>
<evidence type="ECO:0000256" key="12">
    <source>
        <dbReference type="RuleBase" id="RU361172"/>
    </source>
</evidence>
<dbReference type="InterPro" id="IPR000362">
    <property type="entry name" value="Fumarate_lyase_fam"/>
</dbReference>
<comment type="pathway">
    <text evidence="2 12">Purine metabolism; AMP biosynthesis via de novo pathway; AMP from IMP: step 2/2.</text>
</comment>
<comment type="similarity">
    <text evidence="3 12">Belongs to the lyase 1 family. Adenylosuccinate lyase subfamily.</text>
</comment>
<gene>
    <name evidence="14" type="ordered locus">Turpa_0658</name>
</gene>
<dbReference type="PROSITE" id="PS00163">
    <property type="entry name" value="FUMARATE_LYASES"/>
    <property type="match status" value="1"/>
</dbReference>
<dbReference type="InterPro" id="IPR020557">
    <property type="entry name" value="Fumarate_lyase_CS"/>
</dbReference>
<dbReference type="UniPathway" id="UPA00074">
    <property type="reaction ID" value="UER00132"/>
</dbReference>
<feature type="domain" description="Adenylosuccinate lyase C-terminal" evidence="13">
    <location>
        <begin position="349"/>
        <end position="431"/>
    </location>
</feature>
<dbReference type="GO" id="GO:0004018">
    <property type="term" value="F:N6-(1,2-dicarboxyethyl)AMP AMP-lyase (fumarate-forming) activity"/>
    <property type="evidence" value="ECO:0007669"/>
    <property type="project" value="UniProtKB-UniRule"/>
</dbReference>
<dbReference type="STRING" id="869212.Turpa_0658"/>
<evidence type="ECO:0000256" key="9">
    <source>
        <dbReference type="ARBA" id="ARBA00030717"/>
    </source>
</evidence>
<evidence type="ECO:0000256" key="11">
    <source>
        <dbReference type="NCBIfam" id="TIGR00928"/>
    </source>
</evidence>
<dbReference type="GO" id="GO:0044208">
    <property type="term" value="P:'de novo' AMP biosynthetic process"/>
    <property type="evidence" value="ECO:0007669"/>
    <property type="project" value="UniProtKB-UniPathway"/>
</dbReference>
<dbReference type="PRINTS" id="PR00145">
    <property type="entry name" value="ARGSUCLYASE"/>
</dbReference>
<dbReference type="AlphaFoldDB" id="I4B203"/>
<dbReference type="RefSeq" id="WP_014801828.1">
    <property type="nucleotide sequence ID" value="NC_018020.1"/>
</dbReference>
<accession>I4B203</accession>
<dbReference type="EMBL" id="CP002959">
    <property type="protein sequence ID" value="AFM11310.1"/>
    <property type="molecule type" value="Genomic_DNA"/>
</dbReference>
<dbReference type="InterPro" id="IPR024083">
    <property type="entry name" value="Fumarase/histidase_N"/>
</dbReference>
<organism evidence="14 15">
    <name type="scientific">Turneriella parva (strain ATCC BAA-1111 / DSM 21527 / NCTC 11395 / H)</name>
    <name type="common">Leptospira parva</name>
    <dbReference type="NCBI Taxonomy" id="869212"/>
    <lineage>
        <taxon>Bacteria</taxon>
        <taxon>Pseudomonadati</taxon>
        <taxon>Spirochaetota</taxon>
        <taxon>Spirochaetia</taxon>
        <taxon>Leptospirales</taxon>
        <taxon>Leptospiraceae</taxon>
        <taxon>Turneriella</taxon>
    </lineage>
</organism>
<name>I4B203_TURPD</name>
<evidence type="ECO:0000256" key="2">
    <source>
        <dbReference type="ARBA" id="ARBA00004734"/>
    </source>
</evidence>
<dbReference type="InterPro" id="IPR019468">
    <property type="entry name" value="AdenyloSucc_lyase_C"/>
</dbReference>
<evidence type="ECO:0000256" key="6">
    <source>
        <dbReference type="ARBA" id="ARBA00022755"/>
    </source>
</evidence>
<dbReference type="Gene3D" id="1.10.40.30">
    <property type="entry name" value="Fumarase/aspartase (C-terminal domain)"/>
    <property type="match status" value="1"/>
</dbReference>